<dbReference type="PROSITE" id="PS51420">
    <property type="entry name" value="RHO"/>
    <property type="match status" value="1"/>
</dbReference>
<dbReference type="SMART" id="SM00173">
    <property type="entry name" value="RAS"/>
    <property type="match status" value="1"/>
</dbReference>
<dbReference type="SUPFAM" id="SSF52540">
    <property type="entry name" value="P-loop containing nucleoside triphosphate hydrolases"/>
    <property type="match status" value="1"/>
</dbReference>
<keyword evidence="4" id="KW-1185">Reference proteome</keyword>
<dbReference type="NCBIfam" id="TIGR00231">
    <property type="entry name" value="small_GTP"/>
    <property type="match status" value="1"/>
</dbReference>
<protein>
    <submittedName>
        <fullName evidence="3">Uncharacterized protein</fullName>
    </submittedName>
</protein>
<evidence type="ECO:0000256" key="1">
    <source>
        <dbReference type="ARBA" id="ARBA00006270"/>
    </source>
</evidence>
<evidence type="ECO:0000256" key="2">
    <source>
        <dbReference type="ARBA" id="ARBA00022741"/>
    </source>
</evidence>
<proteinExistence type="inferred from homology"/>
<dbReference type="PROSITE" id="PS51421">
    <property type="entry name" value="RAS"/>
    <property type="match status" value="1"/>
</dbReference>
<evidence type="ECO:0000313" key="4">
    <source>
        <dbReference type="Proteomes" id="UP000683360"/>
    </source>
</evidence>
<sequence>MYSILVAGSSGCGKTSLVNRFVGEKFQKEHEPTQHMNSTSHTVEVNGKTVRIMLVVLQDDQVYDFHQVRYSICIAMMFQNDTDGDRKYERFSINYYSTMDATVIMYDISNQESLETASDICERWKRYNKQNEKAVVILVGNKSDMKREINKQDAEDFAERENLPYTETSAKNNENVTEMFMSVIKRLTKNGDDDGCDSTADDMFALRKGYSCMSWDTDTAPTTTTQNSACSCVIN</sequence>
<dbReference type="InterPro" id="IPR027417">
    <property type="entry name" value="P-loop_NTPase"/>
</dbReference>
<dbReference type="Gene3D" id="3.40.50.300">
    <property type="entry name" value="P-loop containing nucleotide triphosphate hydrolases"/>
    <property type="match status" value="1"/>
</dbReference>
<comment type="similarity">
    <text evidence="1">Belongs to the small GTPase superfamily. Rab family.</text>
</comment>
<dbReference type="PROSITE" id="PS51419">
    <property type="entry name" value="RAB"/>
    <property type="match status" value="1"/>
</dbReference>
<dbReference type="InterPro" id="IPR001806">
    <property type="entry name" value="Small_GTPase"/>
</dbReference>
<gene>
    <name evidence="3" type="ORF">MEDL_14279</name>
</gene>
<organism evidence="3 4">
    <name type="scientific">Mytilus edulis</name>
    <name type="common">Blue mussel</name>
    <dbReference type="NCBI Taxonomy" id="6550"/>
    <lineage>
        <taxon>Eukaryota</taxon>
        <taxon>Metazoa</taxon>
        <taxon>Spiralia</taxon>
        <taxon>Lophotrochozoa</taxon>
        <taxon>Mollusca</taxon>
        <taxon>Bivalvia</taxon>
        <taxon>Autobranchia</taxon>
        <taxon>Pteriomorphia</taxon>
        <taxon>Mytilida</taxon>
        <taxon>Mytiloidea</taxon>
        <taxon>Mytilidae</taxon>
        <taxon>Mytilinae</taxon>
        <taxon>Mytilus</taxon>
    </lineage>
</organism>
<dbReference type="InterPro" id="IPR005225">
    <property type="entry name" value="Small_GTP-bd"/>
</dbReference>
<dbReference type="Proteomes" id="UP000683360">
    <property type="component" value="Unassembled WGS sequence"/>
</dbReference>
<comment type="caution">
    <text evidence="3">The sequence shown here is derived from an EMBL/GenBank/DDBJ whole genome shotgun (WGS) entry which is preliminary data.</text>
</comment>
<dbReference type="Pfam" id="PF00071">
    <property type="entry name" value="Ras"/>
    <property type="match status" value="2"/>
</dbReference>
<dbReference type="GO" id="GO:0003924">
    <property type="term" value="F:GTPase activity"/>
    <property type="evidence" value="ECO:0007669"/>
    <property type="project" value="InterPro"/>
</dbReference>
<dbReference type="OrthoDB" id="18798at2759"/>
<dbReference type="GO" id="GO:0005525">
    <property type="term" value="F:GTP binding"/>
    <property type="evidence" value="ECO:0007669"/>
    <property type="project" value="InterPro"/>
</dbReference>
<dbReference type="SMART" id="SM00175">
    <property type="entry name" value="RAB"/>
    <property type="match status" value="1"/>
</dbReference>
<dbReference type="PRINTS" id="PR00449">
    <property type="entry name" value="RASTRNSFRMNG"/>
</dbReference>
<dbReference type="SMART" id="SM00174">
    <property type="entry name" value="RHO"/>
    <property type="match status" value="1"/>
</dbReference>
<accession>A0A8S3QRW4</accession>
<dbReference type="AlphaFoldDB" id="A0A8S3QRW4"/>
<dbReference type="PANTHER" id="PTHR47978">
    <property type="match status" value="1"/>
</dbReference>
<dbReference type="EMBL" id="CAJPWZ010000722">
    <property type="protein sequence ID" value="CAG2199703.1"/>
    <property type="molecule type" value="Genomic_DNA"/>
</dbReference>
<keyword evidence="2" id="KW-0547">Nucleotide-binding</keyword>
<name>A0A8S3QRW4_MYTED</name>
<reference evidence="3" key="1">
    <citation type="submission" date="2021-03" db="EMBL/GenBank/DDBJ databases">
        <authorList>
            <person name="Bekaert M."/>
        </authorList>
    </citation>
    <scope>NUCLEOTIDE SEQUENCE</scope>
</reference>
<dbReference type="CDD" id="cd00154">
    <property type="entry name" value="Rab"/>
    <property type="match status" value="1"/>
</dbReference>
<evidence type="ECO:0000313" key="3">
    <source>
        <dbReference type="EMBL" id="CAG2199703.1"/>
    </source>
</evidence>